<proteinExistence type="predicted"/>
<dbReference type="PROSITE" id="PS50818">
    <property type="entry name" value="INTEIN_C_TER"/>
    <property type="match status" value="1"/>
</dbReference>
<feature type="transmembrane region" description="Helical" evidence="2">
    <location>
        <begin position="21"/>
        <end position="40"/>
    </location>
</feature>
<accession>A0A7W3JMQ7</accession>
<evidence type="ECO:0000256" key="1">
    <source>
        <dbReference type="SAM" id="MobiDB-lite"/>
    </source>
</evidence>
<dbReference type="Gene3D" id="2.170.16.10">
    <property type="entry name" value="Hedgehog/Intein (Hint) domain"/>
    <property type="match status" value="1"/>
</dbReference>
<dbReference type="Proteomes" id="UP000526083">
    <property type="component" value="Unassembled WGS sequence"/>
</dbReference>
<dbReference type="InterPro" id="IPR031325">
    <property type="entry name" value="RHS_repeat"/>
</dbReference>
<keyword evidence="2" id="KW-0812">Transmembrane</keyword>
<dbReference type="Pfam" id="PF07591">
    <property type="entry name" value="PT-HINT"/>
    <property type="match status" value="1"/>
</dbReference>
<dbReference type="InterPro" id="IPR003587">
    <property type="entry name" value="Hint_dom_N"/>
</dbReference>
<dbReference type="NCBIfam" id="TIGR03696">
    <property type="entry name" value="Rhs_assc_core"/>
    <property type="match status" value="1"/>
</dbReference>
<dbReference type="EMBL" id="JACGWY010000001">
    <property type="protein sequence ID" value="MBA8815724.1"/>
    <property type="molecule type" value="Genomic_DNA"/>
</dbReference>
<dbReference type="InterPro" id="IPR006530">
    <property type="entry name" value="YD"/>
</dbReference>
<dbReference type="RefSeq" id="WP_167048734.1">
    <property type="nucleotide sequence ID" value="NZ_JAAOZB010000002.1"/>
</dbReference>
<dbReference type="Pfam" id="PF05593">
    <property type="entry name" value="RHS_repeat"/>
    <property type="match status" value="3"/>
</dbReference>
<feature type="domain" description="Hint" evidence="3">
    <location>
        <begin position="2063"/>
        <end position="2165"/>
    </location>
</feature>
<dbReference type="InterPro" id="IPR036844">
    <property type="entry name" value="Hint_dom_sf"/>
</dbReference>
<dbReference type="CDD" id="cd00081">
    <property type="entry name" value="Hint"/>
    <property type="match status" value="1"/>
</dbReference>
<protein>
    <submittedName>
        <fullName evidence="4">RHS repeat-associated protein</fullName>
    </submittedName>
</protein>
<dbReference type="NCBIfam" id="TIGR01643">
    <property type="entry name" value="YD_repeat_2x"/>
    <property type="match status" value="1"/>
</dbReference>
<feature type="compositionally biased region" description="Low complexity" evidence="1">
    <location>
        <begin position="1060"/>
        <end position="1072"/>
    </location>
</feature>
<dbReference type="InterPro" id="IPR030934">
    <property type="entry name" value="Intein_C"/>
</dbReference>
<keyword evidence="2" id="KW-0472">Membrane</keyword>
<evidence type="ECO:0000313" key="5">
    <source>
        <dbReference type="Proteomes" id="UP000526083"/>
    </source>
</evidence>
<sequence length="2320" mass="244499">MSYRTGSERHPFMRRLLDSRFSLAAVATVMVVVLTIDPFATGSAANGVAGTVDTVEDRATNLAEAQAAVAEPAAAEASEIVGDWPELEDSVQPEAQATLPDAAQQTVTVPSVDTATVDLGGMDVNIAAASSGGSPEAVKLRVEDSSVAESVGVTGVLIDVAQVDSTEVIDGAQIDLTVSYENFSGLVGGDWASRLRLVFVPECAVETPDIEACQFSPLASTNDEEAQTVTGTVPVDSEPGAMGFGMGARQARSSSGTGSVALMAGVSGSAGDWSKSGLPASSSWGTSGNTGAFTWSYPLAVPVPEAGPAPELTLSYSSAVSDGRVPSANNQSGWIGEGFDLTSSYIERQYESCTTDSERPGANNANRESGDLCWGRENATLVFKGASLPLVYDAAADVWHSKIDDGTRVQRTNGGWNGVDGGEYWKVTTPDGTQYTFGRGKTSENGADLKSAWTVPVYGNHAGEPCHAAGYAESDCSQVWRWNLDHVVDPSGNTMTYTYATETNNYVADYMHNDDWDTTGYISGGHIVRIDYGTRTGSTASAPYRVAFTTQARCLTNFVNPASLCEGGHTESDKSKWPDTPRDLQCTATADDCMNVVPVFFDTTRLSNVTAQAWDGSSYRDIDSWAFGGRFVGESDFDPVETSRSVVLRVDKITRTARAGTTSTSDDISLQPVRFAYDSLPNRVDTATDGQSGLWRPRVIQVRTDAGAQISVSYRTECTPESLPASSDAAQSANAALCYLVRWQPDGELQPADHWFHKYVVESMVEDGAPHVAGSSDLITGSQSKVTRYNYLGGAKWVKPTGPMVDASKVTYTDFRGFARVDTVVGEGEEQATTERATYLRGTGGTLTAGPAGNTVSVVDVEEFAGTVFSTETLNGSKTITQSITKPGTPVTVATGTGVTSKRIPSTTTYGFTFDGGGALEHRTSSTITNDSAGLPVTVEDRGDLTKSTDDICTKTTYRRDQAYLGAHMLAFASKTETFEAACASAAAANLLTRDTATYDTLGRALSTASVDPANASVNVTRATYTYDVYGRVTSVKDAAGNKTTTDYTASAGGQVSKVTTTSPDPDGTGPLPKFVSVQTLSPLTGQPISMTDQNGLVTTATYDALGRPTSIRYPQHADAPHPSLEYEYTVSPNGLNAVVTRSLAVDGKNQHSSVILYDGLLRPFQQQVEGANATLADRGRMVSHIFYDSLGRVESRTSAWHVKGAPEASPEPPPAVPPASTSYEYDGAGRVTAEILWVGTESNPEYEMWRSTTVYDGANTLTIPADGGTPTETIIDARGRAIELREYVRDPRADADADTAAEIRALTSHTTTYGYNGASELTTLTNPTGDVWSYEYDRAGQLLSQTDPDSGKSSTTYTVLGQVATQTNANEETLVYTYDALGRVTELRDGDGTRRASWSFDVTPLAGGGGDTALGQPSSTIRVVDGLEYTTTYGEYDTAYQATTVRTSLPESPGLHTLSGESFDTQIAYTEDGQVAQITYPEVTDGDSIVLGKETVTTMFDEASMPSWMSGGFGWGTYVADAQWNSDATPAVQDLGTTYGAAVSYDWEIGTQRLASIRLDRERVSGTEVALEYGYDDAGNVTSISDLPTAARVSNQADVQCFDYDGLRRLETAWTEGAPGCESVPRSTSDVGGYSPYWIDYTYDVLGNRTQQTSFDGADTTVTEYTHGGGGAGPHQLTEMVETTGQLTTVVGFDWDAAGNQTSRTVDGALQTLTWDAEGELASIAGAETDVANVYDASGERLVRVDDGAATVYLPGGQEVTATDEKVTATRWYSFAGTTVAVRTGTGLGGVSSVVSDANGTPVAYVHNTDWAAGVQRVRTEPFGDARAGEAGQVEGRGYLGAPADTTGLTLLGARYYDSATGTFISPDPLLDPGVPAQLNAYVYSGNNPITWSDPSGLSWLGDAWNNVTKWVDKNKSVIAGVVVGVAVTAGCLAVTGGVGSVACAVAGGAAGAAVSNIWRQKESGKPFNWGSFAAETAMGGALGLLGPAAGAAARAFAPAASAVVRTVSNAISAGAGKAGTVFKPAMSATASRAANASATRSATQATSGARNSSTSMASCAINSFVPGTLVLLADGTRTAIENIRVGDLVLATDPETGESSAEPVNVTITGTGEKDLVTIAVMSDDGSAGEVTATAGHPFWVADKSEWVEAGELQSGQWLRTSNGTWVQITAIEHDHREQAVYNLTVEATHTYYVYAGEAEALAHNCGGAAGMGAEKTFQTYTKFNAKTGQVYVGRTSGYGNSRVNVARRDSRHAYNESGFGPARLEKSGSYEAVRGREQQLIESYRSLGLSANKINGISPSNPRLQTYMNAARNEFGE</sequence>
<dbReference type="InterPro" id="IPR050708">
    <property type="entry name" value="T6SS_VgrG/RHS"/>
</dbReference>
<evidence type="ECO:0000313" key="4">
    <source>
        <dbReference type="EMBL" id="MBA8815724.1"/>
    </source>
</evidence>
<dbReference type="SMART" id="SM00306">
    <property type="entry name" value="HintN"/>
    <property type="match status" value="1"/>
</dbReference>
<feature type="region of interest" description="Disordered" evidence="1">
    <location>
        <begin position="1046"/>
        <end position="1072"/>
    </location>
</feature>
<comment type="caution">
    <text evidence="4">The sequence shown here is derived from an EMBL/GenBank/DDBJ whole genome shotgun (WGS) entry which is preliminary data.</text>
</comment>
<keyword evidence="2" id="KW-1133">Transmembrane helix</keyword>
<dbReference type="Gene3D" id="2.180.10.10">
    <property type="entry name" value="RHS repeat-associated core"/>
    <property type="match status" value="1"/>
</dbReference>
<dbReference type="NCBIfam" id="TIGR01443">
    <property type="entry name" value="intein_Cterm"/>
    <property type="match status" value="1"/>
</dbReference>
<reference evidence="4 5" key="1">
    <citation type="submission" date="2020-07" db="EMBL/GenBank/DDBJ databases">
        <title>Sequencing the genomes of 1000 actinobacteria strains.</title>
        <authorList>
            <person name="Klenk H.-P."/>
        </authorList>
    </citation>
    <scope>NUCLEOTIDE SEQUENCE [LARGE SCALE GENOMIC DNA]</scope>
    <source>
        <strain evidence="4 5">DSM 27576</strain>
    </source>
</reference>
<evidence type="ECO:0000259" key="3">
    <source>
        <dbReference type="SMART" id="SM00306"/>
    </source>
</evidence>
<name>A0A7W3JMQ7_9MICO</name>
<dbReference type="SUPFAM" id="SSF51294">
    <property type="entry name" value="Hedgehog/intein (Hint) domain"/>
    <property type="match status" value="1"/>
</dbReference>
<dbReference type="PANTHER" id="PTHR32305:SF17">
    <property type="entry name" value="TRNA NUCLEASE WAPA"/>
    <property type="match status" value="1"/>
</dbReference>
<dbReference type="PANTHER" id="PTHR32305">
    <property type="match status" value="1"/>
</dbReference>
<gene>
    <name evidence="4" type="ORF">FHX48_000776</name>
</gene>
<keyword evidence="5" id="KW-1185">Reference proteome</keyword>
<evidence type="ECO:0000256" key="2">
    <source>
        <dbReference type="SAM" id="Phobius"/>
    </source>
</evidence>
<dbReference type="InterPro" id="IPR022385">
    <property type="entry name" value="Rhs_assc_core"/>
</dbReference>
<feature type="compositionally biased region" description="Polar residues" evidence="1">
    <location>
        <begin position="1046"/>
        <end position="1059"/>
    </location>
</feature>
<organism evidence="4 5">
    <name type="scientific">Microbacterium halimionae</name>
    <dbReference type="NCBI Taxonomy" id="1526413"/>
    <lineage>
        <taxon>Bacteria</taxon>
        <taxon>Bacillati</taxon>
        <taxon>Actinomycetota</taxon>
        <taxon>Actinomycetes</taxon>
        <taxon>Micrococcales</taxon>
        <taxon>Microbacteriaceae</taxon>
        <taxon>Microbacterium</taxon>
    </lineage>
</organism>